<reference evidence="3 4" key="1">
    <citation type="submission" date="2016-01" db="EMBL/GenBank/DDBJ databases">
        <title>Genome sequence of the yeast Holleya sinecauda.</title>
        <authorList>
            <person name="Dietrich F.S."/>
        </authorList>
    </citation>
    <scope>NUCLEOTIDE SEQUENCE [LARGE SCALE GENOMIC DNA]</scope>
    <source>
        <strain evidence="3 4">ATCC 58844</strain>
    </source>
</reference>
<dbReference type="STRING" id="45286.A0A120K2V3"/>
<proteinExistence type="predicted"/>
<accession>A0A120K2V3</accession>
<gene>
    <name evidence="3" type="ORF">AW171_hschr84731</name>
</gene>
<dbReference type="OrthoDB" id="3260408at2759"/>
<keyword evidence="2" id="KW-0732">Signal</keyword>
<dbReference type="Proteomes" id="UP000243052">
    <property type="component" value="Chromosome viii"/>
</dbReference>
<evidence type="ECO:0000256" key="1">
    <source>
        <dbReference type="SAM" id="MobiDB-lite"/>
    </source>
</evidence>
<dbReference type="GeneID" id="28726041"/>
<dbReference type="EMBL" id="CP014248">
    <property type="protein sequence ID" value="AMD22680.1"/>
    <property type="molecule type" value="Genomic_DNA"/>
</dbReference>
<evidence type="ECO:0000313" key="3">
    <source>
        <dbReference type="EMBL" id="AMD22680.1"/>
    </source>
</evidence>
<feature type="region of interest" description="Disordered" evidence="1">
    <location>
        <begin position="626"/>
        <end position="647"/>
    </location>
</feature>
<evidence type="ECO:0000256" key="2">
    <source>
        <dbReference type="SAM" id="SignalP"/>
    </source>
</evidence>
<sequence>MKLVRRFILFVIAVIASSHLYCSFSDVCPTHLSYICHYTTPLTYEPFVEEKFPAVKPWLEHNVLRHVNDITSDLDHRLGPITGRTKRVFMREVLPRLRKGQLYWDAEVVPRATETAKWAISNARFYYRVYVEPMARKLWRILLAEAQRLYAFGKLKAEIYYNTFVQPHLQQLKAYFVYLYHKFLTNYPLFEAVINHGQRHAVTIYGAVQKHFSVGQEYLKREFASSTTPGMASTVNVETSVDTEERAAIEDLERTELEETIYITSTVTKTFTASAELATAVTEATSAKELEVSLHDLIHDEFQAWKQTIENKADNVLKAFTDEIREFELQQLEEISPVLTRHLREFNAKSKEHFRKINKVIQEINCTMGIDPETNATIWFDKRGTQLKEYITRPLLREHFAQANGELTNTTDFIRAELKSIVDSVNDRVDVIREEHLEIYEEWGDVMISEWSKRMAYIDVVDHDIDSEEQRHNNWKQFLKLKKHVIKTRELLMEHPVKFNDLEKFLKDIQNTLRTMAQENGEYMYILRSKANLYFQEREKQDRAREKQESELATQTIQEQLSTDILLNNNASVGSIYKVNSVPQEYVVEIEQTLSLDARKPTLSLDIEEAEISADVDEVTLSLNTEETTLNTDPREFVSGFDPEELH</sequence>
<keyword evidence="4" id="KW-1185">Reference proteome</keyword>
<name>A0A120K2V3_9SACH</name>
<dbReference type="AlphaFoldDB" id="A0A120K2V3"/>
<dbReference type="RefSeq" id="XP_017989676.1">
    <property type="nucleotide sequence ID" value="XM_018134052.1"/>
</dbReference>
<organism evidence="3 4">
    <name type="scientific">Eremothecium sinecaudum</name>
    <dbReference type="NCBI Taxonomy" id="45286"/>
    <lineage>
        <taxon>Eukaryota</taxon>
        <taxon>Fungi</taxon>
        <taxon>Dikarya</taxon>
        <taxon>Ascomycota</taxon>
        <taxon>Saccharomycotina</taxon>
        <taxon>Saccharomycetes</taxon>
        <taxon>Saccharomycetales</taxon>
        <taxon>Saccharomycetaceae</taxon>
        <taxon>Eremothecium</taxon>
    </lineage>
</organism>
<evidence type="ECO:0000313" key="4">
    <source>
        <dbReference type="Proteomes" id="UP000243052"/>
    </source>
</evidence>
<feature type="chain" id="PRO_5007167099" evidence="2">
    <location>
        <begin position="19"/>
        <end position="647"/>
    </location>
</feature>
<feature type="signal peptide" evidence="2">
    <location>
        <begin position="1"/>
        <end position="18"/>
    </location>
</feature>
<protein>
    <submittedName>
        <fullName evidence="3">HHL090Wp</fullName>
    </submittedName>
</protein>